<dbReference type="EMBL" id="PHFL01000039">
    <property type="protein sequence ID" value="RFM24474.1"/>
    <property type="molecule type" value="Genomic_DNA"/>
</dbReference>
<feature type="transmembrane region" description="Helical" evidence="7">
    <location>
        <begin position="20"/>
        <end position="42"/>
    </location>
</feature>
<reference evidence="8 9" key="1">
    <citation type="journal article" date="2011" name="ISME J.">
        <title>Community ecology of hot spring cyanobacterial mats: predominant populations and their functional potential.</title>
        <authorList>
            <person name="Klatt C.G."/>
            <person name="Wood J.M."/>
            <person name="Rusch D.B."/>
            <person name="Bateson M.M."/>
            <person name="Hamamura N."/>
            <person name="Heidelberg J.F."/>
            <person name="Grossman A.R."/>
            <person name="Bhaya D."/>
            <person name="Cohan F.M."/>
            <person name="Kuhl M."/>
            <person name="Bryant D.A."/>
            <person name="Ward D.M."/>
        </authorList>
    </citation>
    <scope>NUCLEOTIDE SEQUENCE [LARGE SCALE GENOMIC DNA]</scope>
    <source>
        <strain evidence="8">OS</strain>
    </source>
</reference>
<evidence type="ECO:0000256" key="4">
    <source>
        <dbReference type="ARBA" id="ARBA00022692"/>
    </source>
</evidence>
<dbReference type="GO" id="GO:0005886">
    <property type="term" value="C:plasma membrane"/>
    <property type="evidence" value="ECO:0007669"/>
    <property type="project" value="UniProtKB-SubCell"/>
</dbReference>
<evidence type="ECO:0000256" key="7">
    <source>
        <dbReference type="RuleBase" id="RU362048"/>
    </source>
</evidence>
<keyword evidence="6 7" id="KW-0472">Membrane</keyword>
<dbReference type="NCBIfam" id="TIGR00427">
    <property type="entry name" value="NAAT family transporter"/>
    <property type="match status" value="1"/>
</dbReference>
<keyword evidence="3" id="KW-1003">Cell membrane</keyword>
<evidence type="ECO:0000256" key="5">
    <source>
        <dbReference type="ARBA" id="ARBA00022989"/>
    </source>
</evidence>
<feature type="transmembrane region" description="Helical" evidence="7">
    <location>
        <begin position="147"/>
        <end position="168"/>
    </location>
</feature>
<keyword evidence="4 7" id="KW-0812">Transmembrane</keyword>
<dbReference type="PANTHER" id="PTHR33508">
    <property type="entry name" value="UPF0056 MEMBRANE PROTEIN YHCE"/>
    <property type="match status" value="1"/>
</dbReference>
<feature type="transmembrane region" description="Helical" evidence="7">
    <location>
        <begin position="120"/>
        <end position="141"/>
    </location>
</feature>
<organism evidence="8 9">
    <name type="scientific">Candidatus Thermochlorobacter aerophilus</name>
    <dbReference type="NCBI Taxonomy" id="1868324"/>
    <lineage>
        <taxon>Bacteria</taxon>
        <taxon>Pseudomonadati</taxon>
        <taxon>Chlorobiota</taxon>
        <taxon>Chlorobiia</taxon>
        <taxon>Chlorobiales</taxon>
        <taxon>Candidatus Thermochlorobacteriaceae</taxon>
        <taxon>Candidatus Thermochlorobacter</taxon>
    </lineage>
</organism>
<evidence type="ECO:0000256" key="6">
    <source>
        <dbReference type="ARBA" id="ARBA00023136"/>
    </source>
</evidence>
<name>A0A395M3H6_9BACT</name>
<evidence type="ECO:0000256" key="2">
    <source>
        <dbReference type="ARBA" id="ARBA00009784"/>
    </source>
</evidence>
<feature type="transmembrane region" description="Helical" evidence="7">
    <location>
        <begin position="54"/>
        <end position="72"/>
    </location>
</feature>
<protein>
    <recommendedName>
        <fullName evidence="7">UPF0056 membrane protein</fullName>
    </recommendedName>
</protein>
<evidence type="ECO:0000313" key="9">
    <source>
        <dbReference type="Proteomes" id="UP000266389"/>
    </source>
</evidence>
<feature type="transmembrane region" description="Helical" evidence="7">
    <location>
        <begin position="189"/>
        <end position="209"/>
    </location>
</feature>
<dbReference type="AlphaFoldDB" id="A0A395M3H6"/>
<sequence>MLDFFILEGTSYPFTFEAFLLTFIPLFVAIDAPGTLPLFIGLTQSLPEKVKRRLTVQAVFTAFTIAVVVMIAGKNIFAFLGITISDFRIAGGLILLLLAIRDLTTSDVDESKKPADPTSIGIVPIGIPLIIGPGSMTTILISEEAHGWLMTTLALMLNLLIAFLLFYFSGTVERLIGPNGAKAIAKIASLLLAAIAVMMIRVGIFDVIAKSRQQP</sequence>
<evidence type="ECO:0000313" key="8">
    <source>
        <dbReference type="EMBL" id="RFM24474.1"/>
    </source>
</evidence>
<evidence type="ECO:0000256" key="1">
    <source>
        <dbReference type="ARBA" id="ARBA00004651"/>
    </source>
</evidence>
<dbReference type="Pfam" id="PF01914">
    <property type="entry name" value="MarC"/>
    <property type="match status" value="1"/>
</dbReference>
<comment type="subcellular location">
    <subcellularLocation>
        <location evidence="1 7">Cell membrane</location>
        <topology evidence="1 7">Multi-pass membrane protein</topology>
    </subcellularLocation>
</comment>
<gene>
    <name evidence="8" type="ORF">D0433_05680</name>
</gene>
<comment type="caution">
    <text evidence="8">The sequence shown here is derived from an EMBL/GenBank/DDBJ whole genome shotgun (WGS) entry which is preliminary data.</text>
</comment>
<dbReference type="PANTHER" id="PTHR33508:SF1">
    <property type="entry name" value="UPF0056 MEMBRANE PROTEIN YHCE"/>
    <property type="match status" value="1"/>
</dbReference>
<proteinExistence type="inferred from homology"/>
<evidence type="ECO:0000256" key="3">
    <source>
        <dbReference type="ARBA" id="ARBA00022475"/>
    </source>
</evidence>
<keyword evidence="5 7" id="KW-1133">Transmembrane helix</keyword>
<accession>A0A395M3H6</accession>
<dbReference type="InterPro" id="IPR002771">
    <property type="entry name" value="Multi_antbiot-R_MarC"/>
</dbReference>
<feature type="transmembrane region" description="Helical" evidence="7">
    <location>
        <begin position="78"/>
        <end position="100"/>
    </location>
</feature>
<dbReference type="Proteomes" id="UP000266389">
    <property type="component" value="Unassembled WGS sequence"/>
</dbReference>
<comment type="similarity">
    <text evidence="2 7">Belongs to the UPF0056 (MarC) family.</text>
</comment>